<dbReference type="EMBL" id="JACTAM010000011">
    <property type="protein sequence ID" value="KAI2659115.1"/>
    <property type="molecule type" value="Genomic_DNA"/>
</dbReference>
<feature type="region of interest" description="Disordered" evidence="7">
    <location>
        <begin position="581"/>
        <end position="659"/>
    </location>
</feature>
<dbReference type="SMART" id="SM00220">
    <property type="entry name" value="S_TKc"/>
    <property type="match status" value="1"/>
</dbReference>
<dbReference type="PROSITE" id="PS00108">
    <property type="entry name" value="PROTEIN_KINASE_ST"/>
    <property type="match status" value="1"/>
</dbReference>
<dbReference type="PROSITE" id="PS50011">
    <property type="entry name" value="PROTEIN_KINASE_DOM"/>
    <property type="match status" value="1"/>
</dbReference>
<gene>
    <name evidence="9" type="ORF">H4Q32_023328</name>
</gene>
<evidence type="ECO:0000256" key="5">
    <source>
        <dbReference type="ARBA" id="ARBA00022777"/>
    </source>
</evidence>
<dbReference type="InterPro" id="IPR011009">
    <property type="entry name" value="Kinase-like_dom_sf"/>
</dbReference>
<proteinExistence type="inferred from homology"/>
<feature type="compositionally biased region" description="Polar residues" evidence="7">
    <location>
        <begin position="294"/>
        <end position="314"/>
    </location>
</feature>
<keyword evidence="2" id="KW-0723">Serine/threonine-protein kinase</keyword>
<feature type="compositionally biased region" description="Basic and acidic residues" evidence="7">
    <location>
        <begin position="261"/>
        <end position="270"/>
    </location>
</feature>
<feature type="region of interest" description="Disordered" evidence="7">
    <location>
        <begin position="236"/>
        <end position="404"/>
    </location>
</feature>
<feature type="compositionally biased region" description="Basic and acidic residues" evidence="7">
    <location>
        <begin position="639"/>
        <end position="659"/>
    </location>
</feature>
<feature type="compositionally biased region" description="Basic and acidic residues" evidence="7">
    <location>
        <begin position="457"/>
        <end position="468"/>
    </location>
</feature>
<feature type="compositionally biased region" description="Basic residues" evidence="7">
    <location>
        <begin position="832"/>
        <end position="841"/>
    </location>
</feature>
<feature type="compositionally biased region" description="Basic and acidic residues" evidence="7">
    <location>
        <begin position="598"/>
        <end position="628"/>
    </location>
</feature>
<organism evidence="9 10">
    <name type="scientific">Labeo rohita</name>
    <name type="common">Indian major carp</name>
    <name type="synonym">Cyprinus rohita</name>
    <dbReference type="NCBI Taxonomy" id="84645"/>
    <lineage>
        <taxon>Eukaryota</taxon>
        <taxon>Metazoa</taxon>
        <taxon>Chordata</taxon>
        <taxon>Craniata</taxon>
        <taxon>Vertebrata</taxon>
        <taxon>Euteleostomi</taxon>
        <taxon>Actinopterygii</taxon>
        <taxon>Neopterygii</taxon>
        <taxon>Teleostei</taxon>
        <taxon>Ostariophysi</taxon>
        <taxon>Cypriniformes</taxon>
        <taxon>Cyprinidae</taxon>
        <taxon>Labeoninae</taxon>
        <taxon>Labeonini</taxon>
        <taxon>Labeo</taxon>
    </lineage>
</organism>
<evidence type="ECO:0000256" key="6">
    <source>
        <dbReference type="ARBA" id="ARBA00022840"/>
    </source>
</evidence>
<keyword evidence="5" id="KW-0418">Kinase</keyword>
<sequence>MLRTLKQDNIVELKEAFRRRGKLYLVFEYVEKNMLELLEELPNGAPPDKVRSYIFQLIKAIHWCHKNEIVHRDIKPENLLISANDILKLCDFGFARNLSEGSDANYTEYVATRWYRSPELLLGAPYGKAVDMWSVGCILGELSDGQPLFPGESEIDQLFTIQKVLGPLPPEQMKLFYNNPRFAGLRFPSVSHPQTLDRRYLGIINGLMLDLMKNLLCLNPTERFLTEQCLNHPVFQGLRGPERPTSSGHRRANSKDCSSLPRHEDLHRSTDSFLNGSNMPTSSTLSPTLHPKSYQAQTLSRSASSSKDLANNNLPHLLSPKDAKGKTEFDFNLGPKAGGATAVGDTSTGKYLKSSKQGRHSSFLEGKTSTLQSGDKHSRHNYMESSHGSMPSTSSSKSSSSFLSLSKSHGALNDAKSVNNLAETRLHLDDPMVGSGSGSRYFPSSCLDLNAAPGSPRGERHAGTERQGHSPSGRGNTRLEGGTLDSRRSSGRKKTPDEPKPTDTLDPSRAAAAGASHAHNLPSPHESYPYGLGYTSPFSSQQRPHRHSMYVRRERHRPHGQEANLVVGQGVPTRASSLQLLSPQLQHRTLPRHNTSSSREELTQDLSRNDQSPKEKPHSRPPIKDSTRDNTTSFHSQRPKNEAGMYHDTHMEDGTSSKENRIIYIPSPRPDNTFHETAGQSRVPAVAAESTAMTNHPKRQTNFDPWPARLNQQPYGDHYRPEQHVCGRICLYCALSTNIEPEDRMFICCIQQQKMFGVNRMSHWGFVRLILQTDGNAGRNPSIKKSLFPLFNSKNSLKHNSSVKVLPVVPQPMVPSEAQQDQLVIQRPVKSSSHHSSRHRNRDRDRERDLERDRERDRDRNRERDRDRDRDNTWPPEKQTDVQPQNQPLKSLRKLLHLSSPATSNQPPPPDRSADLRFQPLPNPPSKGNLNEARGLPPGSVTPNTKSRKPHNYPLPGQIESSWHVSALNRAEGAPYPDQMANKGGQNGIGFTRAARARMPNLNDLKETAL</sequence>
<dbReference type="Gene3D" id="1.10.510.10">
    <property type="entry name" value="Transferase(Phosphotransferase) domain 1"/>
    <property type="match status" value="1"/>
</dbReference>
<evidence type="ECO:0000256" key="2">
    <source>
        <dbReference type="ARBA" id="ARBA00022527"/>
    </source>
</evidence>
<evidence type="ECO:0000256" key="4">
    <source>
        <dbReference type="ARBA" id="ARBA00022741"/>
    </source>
</evidence>
<protein>
    <submittedName>
        <fullName evidence="9">Cyclin-dependent kinase-like 5</fullName>
    </submittedName>
</protein>
<feature type="compositionally biased region" description="Basic and acidic residues" evidence="7">
    <location>
        <begin position="842"/>
        <end position="872"/>
    </location>
</feature>
<feature type="compositionally biased region" description="Polar residues" evidence="7">
    <location>
        <begin position="271"/>
        <end position="287"/>
    </location>
</feature>
<reference evidence="9 10" key="1">
    <citation type="submission" date="2022-01" db="EMBL/GenBank/DDBJ databases">
        <title>A high-quality chromosome-level genome assembly of rohu carp, Labeo rohita.</title>
        <authorList>
            <person name="Arick M.A. II"/>
            <person name="Hsu C.-Y."/>
            <person name="Magbanua Z."/>
            <person name="Pechanova O."/>
            <person name="Grover C."/>
            <person name="Miller E."/>
            <person name="Thrash A."/>
            <person name="Ezzel L."/>
            <person name="Alam S."/>
            <person name="Benzie J."/>
            <person name="Hamilton M."/>
            <person name="Karsi A."/>
            <person name="Lawrence M.L."/>
            <person name="Peterson D.G."/>
        </authorList>
    </citation>
    <scope>NUCLEOTIDE SEQUENCE [LARGE SCALE GENOMIC DNA]</scope>
    <source>
        <strain evidence="10">BAU-BD-2019</strain>
        <tissue evidence="9">Blood</tissue>
    </source>
</reference>
<evidence type="ECO:0000256" key="1">
    <source>
        <dbReference type="ARBA" id="ARBA00006485"/>
    </source>
</evidence>
<feature type="compositionally biased region" description="Basic and acidic residues" evidence="7">
    <location>
        <begin position="494"/>
        <end position="503"/>
    </location>
</feature>
<dbReference type="Pfam" id="PF00069">
    <property type="entry name" value="Pkinase"/>
    <property type="match status" value="1"/>
</dbReference>
<accession>A0ABQ8M924</accession>
<dbReference type="InterPro" id="IPR000719">
    <property type="entry name" value="Prot_kinase_dom"/>
</dbReference>
<feature type="domain" description="Protein kinase" evidence="8">
    <location>
        <begin position="1"/>
        <end position="235"/>
    </location>
</feature>
<dbReference type="PANTHER" id="PTHR24056:SF547">
    <property type="entry name" value="CYCLIN DEPENDENT KINASE LIKE 5 LONG"/>
    <property type="match status" value="1"/>
</dbReference>
<evidence type="ECO:0000256" key="7">
    <source>
        <dbReference type="SAM" id="MobiDB-lite"/>
    </source>
</evidence>
<evidence type="ECO:0000256" key="3">
    <source>
        <dbReference type="ARBA" id="ARBA00022679"/>
    </source>
</evidence>
<evidence type="ECO:0000259" key="8">
    <source>
        <dbReference type="PROSITE" id="PS50011"/>
    </source>
</evidence>
<dbReference type="Proteomes" id="UP000830375">
    <property type="component" value="Unassembled WGS sequence"/>
</dbReference>
<dbReference type="InterPro" id="IPR050108">
    <property type="entry name" value="CDK"/>
</dbReference>
<dbReference type="Gene3D" id="3.30.200.20">
    <property type="entry name" value="Phosphorylase Kinase, domain 1"/>
    <property type="match status" value="1"/>
</dbReference>
<evidence type="ECO:0000313" key="9">
    <source>
        <dbReference type="EMBL" id="KAI2659115.1"/>
    </source>
</evidence>
<comment type="caution">
    <text evidence="9">The sequence shown here is derived from an EMBL/GenBank/DDBJ whole genome shotgun (WGS) entry which is preliminary data.</text>
</comment>
<feature type="region of interest" description="Disordered" evidence="7">
    <location>
        <begin position="447"/>
        <end position="549"/>
    </location>
</feature>
<name>A0ABQ8M924_LABRO</name>
<keyword evidence="3" id="KW-0808">Transferase</keyword>
<feature type="compositionally biased region" description="Low complexity" evidence="7">
    <location>
        <begin position="510"/>
        <end position="519"/>
    </location>
</feature>
<feature type="compositionally biased region" description="Low complexity" evidence="7">
    <location>
        <begin position="385"/>
        <end position="404"/>
    </location>
</feature>
<feature type="region of interest" description="Disordered" evidence="7">
    <location>
        <begin position="817"/>
        <end position="958"/>
    </location>
</feature>
<dbReference type="SUPFAM" id="SSF56112">
    <property type="entry name" value="Protein kinase-like (PK-like)"/>
    <property type="match status" value="1"/>
</dbReference>
<feature type="compositionally biased region" description="Basic and acidic residues" evidence="7">
    <location>
        <begin position="319"/>
        <end position="329"/>
    </location>
</feature>
<keyword evidence="4" id="KW-0547">Nucleotide-binding</keyword>
<dbReference type="PANTHER" id="PTHR24056">
    <property type="entry name" value="CELL DIVISION PROTEIN KINASE"/>
    <property type="match status" value="1"/>
</dbReference>
<keyword evidence="10" id="KW-1185">Reference proteome</keyword>
<dbReference type="InterPro" id="IPR008271">
    <property type="entry name" value="Ser/Thr_kinase_AS"/>
</dbReference>
<keyword evidence="6" id="KW-0067">ATP-binding</keyword>
<comment type="similarity">
    <text evidence="1">Belongs to the protein kinase superfamily. CMGC Ser/Thr protein kinase family. CDC2/CDKX subfamily.</text>
</comment>
<evidence type="ECO:0000313" key="10">
    <source>
        <dbReference type="Proteomes" id="UP000830375"/>
    </source>
</evidence>